<reference evidence="3 4" key="1">
    <citation type="journal article" date="2010" name="Plant Cell">
        <title>The Chlorella variabilis NC64A genome reveals adaptation to photosymbiosis, coevolution with viruses, and cryptic sex.</title>
        <authorList>
            <person name="Blanc G."/>
            <person name="Duncan G."/>
            <person name="Agarkova I."/>
            <person name="Borodovsky M."/>
            <person name="Gurnon J."/>
            <person name="Kuo A."/>
            <person name="Lindquist E."/>
            <person name="Lucas S."/>
            <person name="Pangilinan J."/>
            <person name="Polle J."/>
            <person name="Salamov A."/>
            <person name="Terry A."/>
            <person name="Yamada T."/>
            <person name="Dunigan D.D."/>
            <person name="Grigoriev I.V."/>
            <person name="Claverie J.M."/>
            <person name="Van Etten J.L."/>
        </authorList>
    </citation>
    <scope>NUCLEOTIDE SEQUENCE [LARGE SCALE GENOMIC DNA]</scope>
    <source>
        <strain evidence="3 4">NC64A</strain>
    </source>
</reference>
<evidence type="ECO:0000313" key="4">
    <source>
        <dbReference type="Proteomes" id="UP000008141"/>
    </source>
</evidence>
<proteinExistence type="predicted"/>
<evidence type="ECO:0000313" key="3">
    <source>
        <dbReference type="EMBL" id="EFN56377.1"/>
    </source>
</evidence>
<keyword evidence="2" id="KW-0067">ATP-binding</keyword>
<dbReference type="Proteomes" id="UP000008141">
    <property type="component" value="Unassembled WGS sequence"/>
</dbReference>
<accession>E1ZD91</accession>
<dbReference type="PANTHER" id="PTHR12169:SF6">
    <property type="entry name" value="AFG1-LIKE ATPASE"/>
    <property type="match status" value="1"/>
</dbReference>
<protein>
    <submittedName>
        <fullName evidence="3">Uncharacterized protein</fullName>
    </submittedName>
</protein>
<dbReference type="GO" id="GO:0005739">
    <property type="term" value="C:mitochondrion"/>
    <property type="evidence" value="ECO:0007669"/>
    <property type="project" value="TreeGrafter"/>
</dbReference>
<dbReference type="Pfam" id="PF03969">
    <property type="entry name" value="AFG1_ATPase"/>
    <property type="match status" value="1"/>
</dbReference>
<dbReference type="GO" id="GO:0016887">
    <property type="term" value="F:ATP hydrolysis activity"/>
    <property type="evidence" value="ECO:0007669"/>
    <property type="project" value="InterPro"/>
</dbReference>
<dbReference type="RefSeq" id="XP_005848479.1">
    <property type="nucleotide sequence ID" value="XM_005848417.1"/>
</dbReference>
<organism evidence="4">
    <name type="scientific">Chlorella variabilis</name>
    <name type="common">Green alga</name>
    <dbReference type="NCBI Taxonomy" id="554065"/>
    <lineage>
        <taxon>Eukaryota</taxon>
        <taxon>Viridiplantae</taxon>
        <taxon>Chlorophyta</taxon>
        <taxon>core chlorophytes</taxon>
        <taxon>Trebouxiophyceae</taxon>
        <taxon>Chlorellales</taxon>
        <taxon>Chlorellaceae</taxon>
        <taxon>Chlorella clade</taxon>
        <taxon>Chlorella</taxon>
    </lineage>
</organism>
<keyword evidence="1" id="KW-0547">Nucleotide-binding</keyword>
<dbReference type="GeneID" id="17355892"/>
<dbReference type="EMBL" id="GL433842">
    <property type="protein sequence ID" value="EFN56377.1"/>
    <property type="molecule type" value="Genomic_DNA"/>
</dbReference>
<sequence>PAAPKGVYLHGSVGSGKSLAMDLFSAAVLREGTVPHHRRLHFNSAMLELHRRAPRPCMDAEGRLDESRSAPWAVPSQWPCCSMCACASLVLPGCPSFLPQAVALKGLVEALLAEGCVVVATSNRAPWELDRHGLHEDLFEHFRASLQAACDVVCLDSGRDYRRLLAASTLLRPLPAAGAAAGAGRATDDRQQQEQQRGAGRELGVMFGRRLHVARCAGGAARFSFPELCAVPLGTADYVALSQTFHTVFLEGVPPLSMQARGSRPRGGGGGSVRDQARRFISLVDELYNHRTRLVCTAAAPPDQLFSGAGAEGEGILDLEGLQAAAAAARLGGAEERFAFARAVSRLYEMQGELYLASRPRQP</sequence>
<dbReference type="FunCoup" id="E1ZD91">
    <property type="interactions" value="25"/>
</dbReference>
<evidence type="ECO:0000256" key="1">
    <source>
        <dbReference type="ARBA" id="ARBA00022741"/>
    </source>
</evidence>
<evidence type="ECO:0000256" key="2">
    <source>
        <dbReference type="ARBA" id="ARBA00022840"/>
    </source>
</evidence>
<gene>
    <name evidence="3" type="ORF">CHLNCDRAFT_22490</name>
</gene>
<dbReference type="GO" id="GO:0005524">
    <property type="term" value="F:ATP binding"/>
    <property type="evidence" value="ECO:0007669"/>
    <property type="project" value="UniProtKB-KW"/>
</dbReference>
<dbReference type="OrthoDB" id="548867at2759"/>
<dbReference type="PANTHER" id="PTHR12169">
    <property type="entry name" value="ATPASE N2B"/>
    <property type="match status" value="1"/>
</dbReference>
<dbReference type="InParanoid" id="E1ZD91"/>
<dbReference type="NCBIfam" id="NF040713">
    <property type="entry name" value="ZapE"/>
    <property type="match status" value="1"/>
</dbReference>
<dbReference type="eggNOG" id="KOG2383">
    <property type="taxonomic scope" value="Eukaryota"/>
</dbReference>
<keyword evidence="4" id="KW-1185">Reference proteome</keyword>
<feature type="non-terminal residue" evidence="3">
    <location>
        <position position="1"/>
    </location>
</feature>
<dbReference type="KEGG" id="cvr:CHLNCDRAFT_22490"/>
<dbReference type="InterPro" id="IPR005654">
    <property type="entry name" value="ATPase_AFG1-like"/>
</dbReference>
<name>E1ZD91_CHLVA</name>
<dbReference type="AlphaFoldDB" id="E1ZD91"/>